<evidence type="ECO:0000313" key="2">
    <source>
        <dbReference type="EMBL" id="NKI18208.1"/>
    </source>
</evidence>
<organism evidence="2 3">
    <name type="scientific">Spongiibacter thalassae</name>
    <dbReference type="NCBI Taxonomy" id="2721624"/>
    <lineage>
        <taxon>Bacteria</taxon>
        <taxon>Pseudomonadati</taxon>
        <taxon>Pseudomonadota</taxon>
        <taxon>Gammaproteobacteria</taxon>
        <taxon>Cellvibrionales</taxon>
        <taxon>Spongiibacteraceae</taxon>
        <taxon>Spongiibacter</taxon>
    </lineage>
</organism>
<sequence length="288" mass="31679">MTEQGKAPTRLLIIGCGDIGGGVAEHFVQRGWQVQGLRRNTALLPFGVAGLSADLSKRESVGKLGKLGADYVLFTLTPAAYTAEGYRVIFEEAVAQILAQLERPARLFFVSSSGVYDQSGHEWVDEDSATTPSRFSGQSLLAGEQRVKAFGCPHSIVRFTGIYGPGRVQMLSKVVAGECAPEHPVHYTNRIHRDDCVGFLCHLIDKADRGEPLHDCYLGSDDTPSSIQEVQHWLAEQLGVAYRQEGAPVARTGSKRCDNRRLRESGYTLLHPDYRSGFRGVVEEFRGR</sequence>
<gene>
    <name evidence="2" type="ORF">HCU74_12405</name>
</gene>
<evidence type="ECO:0000313" key="3">
    <source>
        <dbReference type="Proteomes" id="UP000765845"/>
    </source>
</evidence>
<name>A0ABX1GGB0_9GAMM</name>
<dbReference type="RefSeq" id="WP_168450731.1">
    <property type="nucleotide sequence ID" value="NZ_JAAWWK010000004.1"/>
</dbReference>
<proteinExistence type="predicted"/>
<feature type="domain" description="RmlD-like substrate binding" evidence="1">
    <location>
        <begin position="11"/>
        <end position="171"/>
    </location>
</feature>
<dbReference type="InterPro" id="IPR036291">
    <property type="entry name" value="NAD(P)-bd_dom_sf"/>
</dbReference>
<dbReference type="PANTHER" id="PTHR48079">
    <property type="entry name" value="PROTEIN YEEZ"/>
    <property type="match status" value="1"/>
</dbReference>
<dbReference type="EMBL" id="JAAWWK010000004">
    <property type="protein sequence ID" value="NKI18208.1"/>
    <property type="molecule type" value="Genomic_DNA"/>
</dbReference>
<dbReference type="SUPFAM" id="SSF51735">
    <property type="entry name" value="NAD(P)-binding Rossmann-fold domains"/>
    <property type="match status" value="1"/>
</dbReference>
<dbReference type="Gene3D" id="3.40.50.720">
    <property type="entry name" value="NAD(P)-binding Rossmann-like Domain"/>
    <property type="match status" value="1"/>
</dbReference>
<accession>A0ABX1GGB0</accession>
<protein>
    <submittedName>
        <fullName evidence="2">Sugar nucleotide-binding protein</fullName>
    </submittedName>
</protein>
<dbReference type="PANTHER" id="PTHR48079:SF6">
    <property type="entry name" value="NAD(P)-BINDING DOMAIN-CONTAINING PROTEIN-RELATED"/>
    <property type="match status" value="1"/>
</dbReference>
<keyword evidence="3" id="KW-1185">Reference proteome</keyword>
<comment type="caution">
    <text evidence="2">The sequence shown here is derived from an EMBL/GenBank/DDBJ whole genome shotgun (WGS) entry which is preliminary data.</text>
</comment>
<dbReference type="Pfam" id="PF04321">
    <property type="entry name" value="RmlD_sub_bind"/>
    <property type="match status" value="1"/>
</dbReference>
<reference evidence="2 3" key="1">
    <citation type="submission" date="2020-04" db="EMBL/GenBank/DDBJ databases">
        <authorList>
            <person name="Yoon J."/>
        </authorList>
    </citation>
    <scope>NUCLEOTIDE SEQUENCE [LARGE SCALE GENOMIC DNA]</scope>
    <source>
        <strain evidence="2 3">KMU-166</strain>
    </source>
</reference>
<dbReference type="InterPro" id="IPR051783">
    <property type="entry name" value="NAD(P)-dependent_oxidoreduct"/>
</dbReference>
<evidence type="ECO:0000259" key="1">
    <source>
        <dbReference type="Pfam" id="PF04321"/>
    </source>
</evidence>
<dbReference type="Proteomes" id="UP000765845">
    <property type="component" value="Unassembled WGS sequence"/>
</dbReference>
<dbReference type="InterPro" id="IPR029903">
    <property type="entry name" value="RmlD-like-bd"/>
</dbReference>